<keyword evidence="2" id="KW-0808">Transferase</keyword>
<reference evidence="2" key="1">
    <citation type="submission" date="2022-06" db="EMBL/GenBank/DDBJ databases">
        <title>New cyanobacteria of genus Symplocastrum in benthos of Lake Baikal.</title>
        <authorList>
            <person name="Sorokovikova E."/>
            <person name="Tikhonova I."/>
            <person name="Krasnopeev A."/>
            <person name="Evseev P."/>
            <person name="Gladkikh A."/>
            <person name="Belykh O."/>
        </authorList>
    </citation>
    <scope>NUCLEOTIDE SEQUENCE</scope>
    <source>
        <strain evidence="2">BBK-W-15</strain>
    </source>
</reference>
<sequence length="267" mass="30562">MEQQLFVSAIVPVYNGEKFIEATINRLKNQHYQPLEIIVIDDGSTDGTAEVAAKFQDSIRYVYQPNSGPAAARNNGIKIAKGEAIAFLDIDDMWSDDKLQIQASYLAANPSVDIVQGLIQQITIPEEHSINQSSFEIASPPYQFINLGSAMYRKSVFDKIGLLDETLKYAEDYDWFLRAWENNISKVVLDRVTLFYRKHDRNMTRGKQLVELGFVRIYKKHLDRCRAKGSFTRSPELPPLIEYIGVAPPDKEVWQFQRKNKIINSLI</sequence>
<dbReference type="InterPro" id="IPR029044">
    <property type="entry name" value="Nucleotide-diphossugar_trans"/>
</dbReference>
<evidence type="ECO:0000313" key="3">
    <source>
        <dbReference type="Proteomes" id="UP001204953"/>
    </source>
</evidence>
<dbReference type="InterPro" id="IPR001173">
    <property type="entry name" value="Glyco_trans_2-like"/>
</dbReference>
<evidence type="ECO:0000259" key="1">
    <source>
        <dbReference type="Pfam" id="PF00535"/>
    </source>
</evidence>
<keyword evidence="2" id="KW-0328">Glycosyltransferase</keyword>
<dbReference type="PANTHER" id="PTHR22916">
    <property type="entry name" value="GLYCOSYLTRANSFERASE"/>
    <property type="match status" value="1"/>
</dbReference>
<dbReference type="EMBL" id="JAMZMM010000010">
    <property type="protein sequence ID" value="MCP2727282.1"/>
    <property type="molecule type" value="Genomic_DNA"/>
</dbReference>
<gene>
    <name evidence="2" type="ORF">NJ959_02185</name>
</gene>
<proteinExistence type="predicted"/>
<organism evidence="2 3">
    <name type="scientific">Limnofasciculus baicalensis BBK-W-15</name>
    <dbReference type="NCBI Taxonomy" id="2699891"/>
    <lineage>
        <taxon>Bacteria</taxon>
        <taxon>Bacillati</taxon>
        <taxon>Cyanobacteriota</taxon>
        <taxon>Cyanophyceae</taxon>
        <taxon>Coleofasciculales</taxon>
        <taxon>Coleofasciculaceae</taxon>
        <taxon>Limnofasciculus</taxon>
        <taxon>Limnofasciculus baicalensis</taxon>
    </lineage>
</organism>
<keyword evidence="3" id="KW-1185">Reference proteome</keyword>
<evidence type="ECO:0000313" key="2">
    <source>
        <dbReference type="EMBL" id="MCP2727282.1"/>
    </source>
</evidence>
<accession>A0AAE3GRM7</accession>
<dbReference type="GO" id="GO:0016758">
    <property type="term" value="F:hexosyltransferase activity"/>
    <property type="evidence" value="ECO:0007669"/>
    <property type="project" value="UniProtKB-ARBA"/>
</dbReference>
<dbReference type="SUPFAM" id="SSF53448">
    <property type="entry name" value="Nucleotide-diphospho-sugar transferases"/>
    <property type="match status" value="1"/>
</dbReference>
<dbReference type="PANTHER" id="PTHR22916:SF3">
    <property type="entry name" value="UDP-GLCNAC:BETAGAL BETA-1,3-N-ACETYLGLUCOSAMINYLTRANSFERASE-LIKE PROTEIN 1"/>
    <property type="match status" value="1"/>
</dbReference>
<dbReference type="AlphaFoldDB" id="A0AAE3GRM7"/>
<name>A0AAE3GRM7_9CYAN</name>
<dbReference type="EC" id="2.4.-.-" evidence="2"/>
<protein>
    <submittedName>
        <fullName evidence="2">Glycosyltransferase</fullName>
        <ecNumber evidence="2">2.4.-.-</ecNumber>
    </submittedName>
</protein>
<dbReference type="RefSeq" id="WP_254010098.1">
    <property type="nucleotide sequence ID" value="NZ_JAMZMM010000010.1"/>
</dbReference>
<feature type="domain" description="Glycosyltransferase 2-like" evidence="1">
    <location>
        <begin position="8"/>
        <end position="123"/>
    </location>
</feature>
<dbReference type="Pfam" id="PF00535">
    <property type="entry name" value="Glycos_transf_2"/>
    <property type="match status" value="1"/>
</dbReference>
<dbReference type="Gene3D" id="3.90.550.10">
    <property type="entry name" value="Spore Coat Polysaccharide Biosynthesis Protein SpsA, Chain A"/>
    <property type="match status" value="1"/>
</dbReference>
<comment type="caution">
    <text evidence="2">The sequence shown here is derived from an EMBL/GenBank/DDBJ whole genome shotgun (WGS) entry which is preliminary data.</text>
</comment>
<dbReference type="Proteomes" id="UP001204953">
    <property type="component" value="Unassembled WGS sequence"/>
</dbReference>